<dbReference type="STRING" id="1034345.GCA_000236865_01112"/>
<sequence>MVARRGSFSLRVDELHIEPHEIFAIVGETGAGKTVLLEAIAGAFPLEAGGILLDGKDIRCLPVQQRRLGVVYQGHALFPHMTVAENIGYGLRMARCRPCAPPTSCSRASSARR</sequence>
<keyword evidence="1" id="KW-0813">Transport</keyword>
<dbReference type="PANTHER" id="PTHR42781">
    <property type="entry name" value="SPERMIDINE/PUTRESCINE IMPORT ATP-BINDING PROTEIN POTA"/>
    <property type="match status" value="1"/>
</dbReference>
<evidence type="ECO:0000313" key="3">
    <source>
        <dbReference type="EMBL" id="RDB56895.1"/>
    </source>
</evidence>
<keyword evidence="4" id="KW-1185">Reference proteome</keyword>
<dbReference type="InterPro" id="IPR027417">
    <property type="entry name" value="P-loop_NTPase"/>
</dbReference>
<dbReference type="EMBL" id="PPTP01000002">
    <property type="protein sequence ID" value="RDB56895.1"/>
    <property type="molecule type" value="Genomic_DNA"/>
</dbReference>
<dbReference type="Pfam" id="PF00005">
    <property type="entry name" value="ABC_tran"/>
    <property type="match status" value="1"/>
</dbReference>
<dbReference type="Gene3D" id="3.40.50.300">
    <property type="entry name" value="P-loop containing nucleotide triphosphate hydrolases"/>
    <property type="match status" value="1"/>
</dbReference>
<dbReference type="PANTHER" id="PTHR42781:SF4">
    <property type="entry name" value="SPERMIDINE_PUTRESCINE IMPORT ATP-BINDING PROTEIN POTA"/>
    <property type="match status" value="1"/>
</dbReference>
<dbReference type="SUPFAM" id="SSF52540">
    <property type="entry name" value="P-loop containing nucleoside triphosphate hydrolases"/>
    <property type="match status" value="1"/>
</dbReference>
<dbReference type="InterPro" id="IPR003439">
    <property type="entry name" value="ABC_transporter-like_ATP-bd"/>
</dbReference>
<evidence type="ECO:0000256" key="1">
    <source>
        <dbReference type="ARBA" id="ARBA00022448"/>
    </source>
</evidence>
<organism evidence="3 4">
    <name type="scientific">Senegalimassilia anaerobia</name>
    <dbReference type="NCBI Taxonomy" id="1473216"/>
    <lineage>
        <taxon>Bacteria</taxon>
        <taxon>Bacillati</taxon>
        <taxon>Actinomycetota</taxon>
        <taxon>Coriobacteriia</taxon>
        <taxon>Coriobacteriales</taxon>
        <taxon>Coriobacteriaceae</taxon>
        <taxon>Senegalimassilia</taxon>
    </lineage>
</organism>
<dbReference type="OrthoDB" id="8773773at2"/>
<reference evidence="3 4" key="1">
    <citation type="journal article" date="2018" name="Elife">
        <title>Discovery and characterization of a prevalent human gut bacterial enzyme sufficient for the inactivation of a family of plant toxins.</title>
        <authorList>
            <person name="Koppel N."/>
            <person name="Bisanz J.E."/>
            <person name="Pandelia M.E."/>
            <person name="Turnbaugh P.J."/>
            <person name="Balskus E.P."/>
        </authorList>
    </citation>
    <scope>NUCLEOTIDE SEQUENCE [LARGE SCALE GENOMIC DNA]</scope>
    <source>
        <strain evidence="4">anaerobia AP69FAA</strain>
    </source>
</reference>
<dbReference type="GO" id="GO:0005524">
    <property type="term" value="F:ATP binding"/>
    <property type="evidence" value="ECO:0007669"/>
    <property type="project" value="InterPro"/>
</dbReference>
<dbReference type="GO" id="GO:0016887">
    <property type="term" value="F:ATP hydrolysis activity"/>
    <property type="evidence" value="ECO:0007669"/>
    <property type="project" value="InterPro"/>
</dbReference>
<dbReference type="AlphaFoldDB" id="A0A369LFG3"/>
<dbReference type="Proteomes" id="UP000253792">
    <property type="component" value="Unassembled WGS sequence"/>
</dbReference>
<gene>
    <name evidence="3" type="ORF">C1880_03295</name>
</gene>
<proteinExistence type="predicted"/>
<dbReference type="InterPro" id="IPR050093">
    <property type="entry name" value="ABC_SmlMolc_Importer"/>
</dbReference>
<protein>
    <recommendedName>
        <fullName evidence="2">ABC transporter domain-containing protein</fullName>
    </recommendedName>
</protein>
<evidence type="ECO:0000313" key="4">
    <source>
        <dbReference type="Proteomes" id="UP000253792"/>
    </source>
</evidence>
<name>A0A369LFG3_9ACTN</name>
<feature type="domain" description="ABC transporter" evidence="2">
    <location>
        <begin position="14"/>
        <end position="98"/>
    </location>
</feature>
<accession>A0A369LFG3</accession>
<evidence type="ECO:0000259" key="2">
    <source>
        <dbReference type="Pfam" id="PF00005"/>
    </source>
</evidence>
<comment type="caution">
    <text evidence="3">The sequence shown here is derived from an EMBL/GenBank/DDBJ whole genome shotgun (WGS) entry which is preliminary data.</text>
</comment>